<evidence type="ECO:0000313" key="16">
    <source>
        <dbReference type="Proteomes" id="UP001296776"/>
    </source>
</evidence>
<comment type="cofactor">
    <cofactor evidence="1">
        <name>[4Fe-4S] cluster</name>
        <dbReference type="ChEBI" id="CHEBI:49883"/>
    </cofactor>
</comment>
<organism evidence="15 16">
    <name type="scientific">Halochromatium glycolicum</name>
    <dbReference type="NCBI Taxonomy" id="85075"/>
    <lineage>
        <taxon>Bacteria</taxon>
        <taxon>Pseudomonadati</taxon>
        <taxon>Pseudomonadota</taxon>
        <taxon>Gammaproteobacteria</taxon>
        <taxon>Chromatiales</taxon>
        <taxon>Chromatiaceae</taxon>
        <taxon>Halochromatium</taxon>
    </lineage>
</organism>
<evidence type="ECO:0000256" key="12">
    <source>
        <dbReference type="ARBA" id="ARBA00023211"/>
    </source>
</evidence>
<dbReference type="InterPro" id="IPR022765">
    <property type="entry name" value="Dna2/Cas4_DUF83"/>
</dbReference>
<comment type="cofactor">
    <cofactor evidence="13">
        <name>Mg(2+)</name>
        <dbReference type="ChEBI" id="CHEBI:18420"/>
    </cofactor>
    <cofactor evidence="13">
        <name>Mn(2+)</name>
        <dbReference type="ChEBI" id="CHEBI:29035"/>
    </cofactor>
    <text evidence="13">Mg(2+) or Mn(2+) required for ssDNA cleavage activity.</text>
</comment>
<dbReference type="RefSeq" id="WP_200343697.1">
    <property type="nucleotide sequence ID" value="NZ_NRSJ01000001.1"/>
</dbReference>
<dbReference type="GO" id="GO:0051536">
    <property type="term" value="F:iron-sulfur cluster binding"/>
    <property type="evidence" value="ECO:0007669"/>
    <property type="project" value="UniProtKB-KW"/>
</dbReference>
<dbReference type="GO" id="GO:0004527">
    <property type="term" value="F:exonuclease activity"/>
    <property type="evidence" value="ECO:0007669"/>
    <property type="project" value="UniProtKB-KW"/>
</dbReference>
<evidence type="ECO:0000256" key="9">
    <source>
        <dbReference type="ARBA" id="ARBA00023004"/>
    </source>
</evidence>
<evidence type="ECO:0000256" key="10">
    <source>
        <dbReference type="ARBA" id="ARBA00023014"/>
    </source>
</evidence>
<dbReference type="Gene3D" id="3.90.320.10">
    <property type="match status" value="1"/>
</dbReference>
<evidence type="ECO:0000256" key="7">
    <source>
        <dbReference type="ARBA" id="ARBA00022801"/>
    </source>
</evidence>
<comment type="similarity">
    <text evidence="2 13">Belongs to the CRISPR-associated exonuclease Cas4 family.</text>
</comment>
<dbReference type="GO" id="GO:0046872">
    <property type="term" value="F:metal ion binding"/>
    <property type="evidence" value="ECO:0007669"/>
    <property type="project" value="UniProtKB-KW"/>
</dbReference>
<keyword evidence="8 13" id="KW-0269">Exonuclease</keyword>
<dbReference type="EC" id="3.1.12.1" evidence="3 13"/>
<sequence length="209" mass="23161">MEESSDPISISALQHWGYCPRQCALIHQEQAFADNVHTARGQAVHRLVDVPSDLIKGDIKLERALPLWSERLGLIGKADLVEVHPDGTRFPVEFKHGRKRRALHDDLQLAAQAMCLEEMLGRPVPKGAIYHASSRRRREVEISAALRDNVVETVAAIRAMLDAECLPAPANDARCRECSLLEICQPALVANYAQRIVELGDLDDMDGSA</sequence>
<keyword evidence="9 13" id="KW-0408">Iron</keyword>
<dbReference type="NCBIfam" id="TIGR00372">
    <property type="entry name" value="cas4"/>
    <property type="match status" value="1"/>
</dbReference>
<dbReference type="PANTHER" id="PTHR36531:SF6">
    <property type="entry name" value="DNA REPLICATION ATP-DEPENDENT HELICASE_NUCLEASE DNA2"/>
    <property type="match status" value="1"/>
</dbReference>
<keyword evidence="12 13" id="KW-0464">Manganese</keyword>
<reference evidence="15" key="1">
    <citation type="submission" date="2017-08" db="EMBL/GenBank/DDBJ databases">
        <authorList>
            <person name="Imhoff J.F."/>
            <person name="Rahn T."/>
            <person name="Kuenzel S."/>
            <person name="Neulinger S.C."/>
        </authorList>
    </citation>
    <scope>NUCLEOTIDE SEQUENCE</scope>
    <source>
        <strain evidence="15">DSM 11080</strain>
    </source>
</reference>
<gene>
    <name evidence="15" type="primary">cas4</name>
    <name evidence="15" type="ORF">CKO40_00445</name>
</gene>
<reference evidence="15" key="2">
    <citation type="journal article" date="2020" name="Microorganisms">
        <title>Osmotic Adaptation and Compatible Solute Biosynthesis of Phototrophic Bacteria as Revealed from Genome Analyses.</title>
        <authorList>
            <person name="Imhoff J.F."/>
            <person name="Rahn T."/>
            <person name="Kunzel S."/>
            <person name="Keller A."/>
            <person name="Neulinger S.C."/>
        </authorList>
    </citation>
    <scope>NUCLEOTIDE SEQUENCE</scope>
    <source>
        <strain evidence="15">DSM 11080</strain>
    </source>
</reference>
<dbReference type="Pfam" id="PF01930">
    <property type="entry name" value="Cas_Cas4"/>
    <property type="match status" value="1"/>
</dbReference>
<keyword evidence="10 13" id="KW-0411">Iron-sulfur</keyword>
<comment type="caution">
    <text evidence="15">The sequence shown here is derived from an EMBL/GenBank/DDBJ whole genome shotgun (WGS) entry which is preliminary data.</text>
</comment>
<keyword evidence="11 13" id="KW-0051">Antiviral defense</keyword>
<evidence type="ECO:0000256" key="11">
    <source>
        <dbReference type="ARBA" id="ARBA00023118"/>
    </source>
</evidence>
<evidence type="ECO:0000256" key="5">
    <source>
        <dbReference type="ARBA" id="ARBA00022722"/>
    </source>
</evidence>
<evidence type="ECO:0000256" key="13">
    <source>
        <dbReference type="RuleBase" id="RU365022"/>
    </source>
</evidence>
<dbReference type="InterPro" id="IPR011604">
    <property type="entry name" value="PDDEXK-like_dom_sf"/>
</dbReference>
<accession>A0AAJ0U0E5</accession>
<name>A0AAJ0U0E5_9GAMM</name>
<evidence type="ECO:0000313" key="15">
    <source>
        <dbReference type="EMBL" id="MBK1703059.1"/>
    </source>
</evidence>
<dbReference type="GO" id="GO:0051607">
    <property type="term" value="P:defense response to virus"/>
    <property type="evidence" value="ECO:0007669"/>
    <property type="project" value="UniProtKB-KW"/>
</dbReference>
<evidence type="ECO:0000259" key="14">
    <source>
        <dbReference type="Pfam" id="PF01930"/>
    </source>
</evidence>
<evidence type="ECO:0000256" key="8">
    <source>
        <dbReference type="ARBA" id="ARBA00022839"/>
    </source>
</evidence>
<evidence type="ECO:0000256" key="1">
    <source>
        <dbReference type="ARBA" id="ARBA00001966"/>
    </source>
</evidence>
<evidence type="ECO:0000256" key="4">
    <source>
        <dbReference type="ARBA" id="ARBA00020049"/>
    </source>
</evidence>
<keyword evidence="5 13" id="KW-0540">Nuclease</keyword>
<feature type="domain" description="DUF83" evidence="14">
    <location>
        <begin position="10"/>
        <end position="185"/>
    </location>
</feature>
<protein>
    <recommendedName>
        <fullName evidence="4 13">CRISPR-associated exonuclease Cas4</fullName>
        <ecNumber evidence="3 13">3.1.12.1</ecNumber>
    </recommendedName>
</protein>
<comment type="cofactor">
    <cofactor evidence="13">
        <name>iron-sulfur cluster</name>
        <dbReference type="ChEBI" id="CHEBI:30408"/>
    </cofactor>
</comment>
<dbReference type="InterPro" id="IPR051827">
    <property type="entry name" value="Cas4_exonuclease"/>
</dbReference>
<dbReference type="Proteomes" id="UP001296776">
    <property type="component" value="Unassembled WGS sequence"/>
</dbReference>
<keyword evidence="7 13" id="KW-0378">Hydrolase</keyword>
<dbReference type="EMBL" id="NRSJ01000001">
    <property type="protein sequence ID" value="MBK1703059.1"/>
    <property type="molecule type" value="Genomic_DNA"/>
</dbReference>
<evidence type="ECO:0000256" key="2">
    <source>
        <dbReference type="ARBA" id="ARBA00009189"/>
    </source>
</evidence>
<evidence type="ECO:0000256" key="3">
    <source>
        <dbReference type="ARBA" id="ARBA00012768"/>
    </source>
</evidence>
<keyword evidence="16" id="KW-1185">Reference proteome</keyword>
<dbReference type="InterPro" id="IPR013343">
    <property type="entry name" value="CRISPR-assoc_prot_Cas4"/>
</dbReference>
<proteinExistence type="inferred from homology"/>
<comment type="function">
    <text evidence="13">CRISPR (clustered regularly interspaced short palindromic repeat) is an adaptive immune system that provides protection against mobile genetic elements (viruses, transposable elements and conjugative plasmids). CRISPR clusters contain sequences complementary to antecedent mobile elements and target invading nucleic acids. CRISPR clusters are transcribed and processed into CRISPR RNA (crRNA).</text>
</comment>
<keyword evidence="6 13" id="KW-0479">Metal-binding</keyword>
<dbReference type="PANTHER" id="PTHR36531">
    <property type="entry name" value="CRISPR-ASSOCIATED EXONUCLEASE CAS4"/>
    <property type="match status" value="1"/>
</dbReference>
<evidence type="ECO:0000256" key="6">
    <source>
        <dbReference type="ARBA" id="ARBA00022723"/>
    </source>
</evidence>
<dbReference type="AlphaFoldDB" id="A0AAJ0U0E5"/>